<dbReference type="AlphaFoldDB" id="A0A6J6QXK8"/>
<accession>A0A6J6QXK8</accession>
<name>A0A6J6QXK8_9ZZZZ</name>
<protein>
    <submittedName>
        <fullName evidence="1">Unannotated protein</fullName>
    </submittedName>
</protein>
<evidence type="ECO:0000313" key="1">
    <source>
        <dbReference type="EMBL" id="CAB4714373.1"/>
    </source>
</evidence>
<organism evidence="1">
    <name type="scientific">freshwater metagenome</name>
    <dbReference type="NCBI Taxonomy" id="449393"/>
    <lineage>
        <taxon>unclassified sequences</taxon>
        <taxon>metagenomes</taxon>
        <taxon>ecological metagenomes</taxon>
    </lineage>
</organism>
<sequence>MTSERRFPNISARNLEGLGVNLPEAFAGQRNVVIVAFEREHQPAVDSWVPWLEQQSESDPELQFYEIPTIGQIFAPARNLIDGRMAAIIRDPIILRRTMTVYGDVSKLTEPLGIVDRSTITVLVVQSDGSVTFSATGGFTPQLGQELHQALYPD</sequence>
<proteinExistence type="predicted"/>
<gene>
    <name evidence="1" type="ORF">UFOPK2582_01594</name>
</gene>
<dbReference type="EMBL" id="CAEZXS010000252">
    <property type="protein sequence ID" value="CAB4714373.1"/>
    <property type="molecule type" value="Genomic_DNA"/>
</dbReference>
<reference evidence="1" key="1">
    <citation type="submission" date="2020-05" db="EMBL/GenBank/DDBJ databases">
        <authorList>
            <person name="Chiriac C."/>
            <person name="Salcher M."/>
            <person name="Ghai R."/>
            <person name="Kavagutti S V."/>
        </authorList>
    </citation>
    <scope>NUCLEOTIDE SEQUENCE</scope>
</reference>